<dbReference type="InterPro" id="IPR016123">
    <property type="entry name" value="Mog1/PsbP_a/b/a-sand"/>
</dbReference>
<name>A0A7S1APN3_NOCSC</name>
<keyword evidence="2" id="KW-0813">Transport</keyword>
<comment type="similarity">
    <text evidence="1">Belongs to the MOG1 family.</text>
</comment>
<dbReference type="PANTHER" id="PTHR15837:SF0">
    <property type="entry name" value="RAN GUANINE NUCLEOTIDE RELEASE FACTOR"/>
    <property type="match status" value="1"/>
</dbReference>
<reference evidence="4" key="1">
    <citation type="submission" date="2021-01" db="EMBL/GenBank/DDBJ databases">
        <authorList>
            <person name="Corre E."/>
            <person name="Pelletier E."/>
            <person name="Niang G."/>
            <person name="Scheremetjew M."/>
            <person name="Finn R."/>
            <person name="Kale V."/>
            <person name="Holt S."/>
            <person name="Cochrane G."/>
            <person name="Meng A."/>
            <person name="Brown T."/>
            <person name="Cohen L."/>
        </authorList>
    </citation>
    <scope>NUCLEOTIDE SEQUENCE</scope>
</reference>
<evidence type="ECO:0000256" key="1">
    <source>
        <dbReference type="ARBA" id="ARBA00010307"/>
    </source>
</evidence>
<dbReference type="PANTHER" id="PTHR15837">
    <property type="entry name" value="RAN GUANINE NUCLEOTIDE RELEASE FACTOR"/>
    <property type="match status" value="1"/>
</dbReference>
<evidence type="ECO:0000256" key="2">
    <source>
        <dbReference type="ARBA" id="ARBA00022448"/>
    </source>
</evidence>
<accession>A0A7S1APN3</accession>
<evidence type="ECO:0000313" key="4">
    <source>
        <dbReference type="EMBL" id="CAD8861137.1"/>
    </source>
</evidence>
<organism evidence="4">
    <name type="scientific">Noctiluca scintillans</name>
    <name type="common">Sea sparkle</name>
    <name type="synonym">Red tide dinoflagellate</name>
    <dbReference type="NCBI Taxonomy" id="2966"/>
    <lineage>
        <taxon>Eukaryota</taxon>
        <taxon>Sar</taxon>
        <taxon>Alveolata</taxon>
        <taxon>Dinophyceae</taxon>
        <taxon>Noctilucales</taxon>
        <taxon>Noctilucaceae</taxon>
        <taxon>Noctiluca</taxon>
    </lineage>
</organism>
<dbReference type="InterPro" id="IPR007681">
    <property type="entry name" value="Mog1"/>
</dbReference>
<dbReference type="GO" id="GO:0006606">
    <property type="term" value="P:protein import into nucleus"/>
    <property type="evidence" value="ECO:0007669"/>
    <property type="project" value="TreeGrafter"/>
</dbReference>
<proteinExistence type="inferred from homology"/>
<gene>
    <name evidence="4" type="ORF">NSCI0253_LOCUS35492</name>
</gene>
<dbReference type="AlphaFoldDB" id="A0A7S1APN3"/>
<dbReference type="GO" id="GO:0031267">
    <property type="term" value="F:small GTPase binding"/>
    <property type="evidence" value="ECO:0007669"/>
    <property type="project" value="TreeGrafter"/>
</dbReference>
<dbReference type="EMBL" id="HBFQ01049757">
    <property type="protein sequence ID" value="CAD8861137.1"/>
    <property type="molecule type" value="Transcribed_RNA"/>
</dbReference>
<sequence length="195" mass="20964">MAQGCLDGSAMSEIGCRNVEFFGGAIVCDLPHSLTDASQVRHVPDHQEVWVDSMTDSSLVCEILQKAGVKDSEAVKFFLADLADSNDARSSAVVQSRRLGAEEVPYLPAEVACFSGLGEQMIAKFKEVSANKVEIHLCVIRLAEQETDIVVSFNSPSAIDPESSSAGATLTVAPASVFEQIIKSLRIVDWNLFDA</sequence>
<keyword evidence="3" id="KW-0653">Protein transport</keyword>
<dbReference type="Pfam" id="PF04603">
    <property type="entry name" value="Mog1"/>
    <property type="match status" value="1"/>
</dbReference>
<dbReference type="Gene3D" id="3.40.1000.10">
    <property type="entry name" value="Mog1/PsbP, alpha/beta/alpha sandwich"/>
    <property type="match status" value="1"/>
</dbReference>
<evidence type="ECO:0008006" key="5">
    <source>
        <dbReference type="Google" id="ProtNLM"/>
    </source>
</evidence>
<dbReference type="GO" id="GO:0005085">
    <property type="term" value="F:guanyl-nucleotide exchange factor activity"/>
    <property type="evidence" value="ECO:0007669"/>
    <property type="project" value="TreeGrafter"/>
</dbReference>
<protein>
    <recommendedName>
        <fullName evidence="5">Ran guanine nucleotide release factor</fullName>
    </recommendedName>
</protein>
<dbReference type="SUPFAM" id="SSF55724">
    <property type="entry name" value="Mog1p/PsbP-like"/>
    <property type="match status" value="1"/>
</dbReference>
<dbReference type="GO" id="GO:0005634">
    <property type="term" value="C:nucleus"/>
    <property type="evidence" value="ECO:0007669"/>
    <property type="project" value="TreeGrafter"/>
</dbReference>
<evidence type="ECO:0000256" key="3">
    <source>
        <dbReference type="ARBA" id="ARBA00022927"/>
    </source>
</evidence>